<dbReference type="GO" id="GO:0005576">
    <property type="term" value="C:extracellular region"/>
    <property type="evidence" value="ECO:0007669"/>
    <property type="project" value="InterPro"/>
</dbReference>
<dbReference type="SUPFAM" id="SSF56219">
    <property type="entry name" value="DNase I-like"/>
    <property type="match status" value="1"/>
</dbReference>
<evidence type="ECO:0000256" key="3">
    <source>
        <dbReference type="SAM" id="SignalP"/>
    </source>
</evidence>
<accession>A0A0F4Q8U6</accession>
<dbReference type="InterPro" id="IPR005135">
    <property type="entry name" value="Endo/exonuclease/phosphatase"/>
</dbReference>
<evidence type="ECO:0000256" key="1">
    <source>
        <dbReference type="ARBA" id="ARBA00022729"/>
    </source>
</evidence>
<dbReference type="InterPro" id="IPR038772">
    <property type="entry name" value="Sph/SMPD2-like"/>
</dbReference>
<keyword evidence="2" id="KW-0378">Hydrolase</keyword>
<keyword evidence="1 3" id="KW-0732">Signal</keyword>
<dbReference type="InterPro" id="IPR036691">
    <property type="entry name" value="Endo/exonu/phosph_ase_sf"/>
</dbReference>
<dbReference type="Gene3D" id="3.60.10.10">
    <property type="entry name" value="Endonuclease/exonuclease/phosphatase"/>
    <property type="match status" value="1"/>
</dbReference>
<dbReference type="CDD" id="cd09078">
    <property type="entry name" value="nSMase"/>
    <property type="match status" value="1"/>
</dbReference>
<evidence type="ECO:0000313" key="6">
    <source>
        <dbReference type="Proteomes" id="UP000033452"/>
    </source>
</evidence>
<keyword evidence="6" id="KW-1185">Reference proteome</keyword>
<dbReference type="PATRIC" id="fig|43658.5.peg.5042"/>
<feature type="signal peptide" evidence="3">
    <location>
        <begin position="1"/>
        <end position="27"/>
    </location>
</feature>
<protein>
    <submittedName>
        <fullName evidence="5">Phospholipase</fullName>
    </submittedName>
</protein>
<comment type="caution">
    <text evidence="5">The sequence shown here is derived from an EMBL/GenBank/DDBJ whole genome shotgun (WGS) entry which is preliminary data.</text>
</comment>
<sequence length="340" mass="39121">MRFRRRKMKAKHALLCALMLMSTHSMADSLKVMAYNIMQLNVQDWDQENRAERLPSALASMSDRPDVILISEAFNNDSEQALDALSAIYPYQTPNVGQDCSGSGWDGLTGNCSNSPFVIRGGVVILSQYPIITQKAHVFKNSLSGSWDYLSNKGFAYVEIEKDNQRYHLIGTHLQATHDGDTAQEHRVRMGQLSEIQSFISAENIPASEPVIIGGDMNVEWSKQDEVADMLATSRSVLNFETPQIGSFPAKYNWFTKANAYYFDYSLDYNDTLDYVFWHRDHKQPSNTPSMKVRYPKAQQNWYWSYLRGNWNLSSGRYYHNGYYNELSDHYPVQVNFEFR</sequence>
<feature type="chain" id="PRO_5002475181" evidence="3">
    <location>
        <begin position="28"/>
        <end position="340"/>
    </location>
</feature>
<gene>
    <name evidence="5" type="ORF">TW77_23680</name>
</gene>
<dbReference type="PANTHER" id="PTHR16320">
    <property type="entry name" value="SPHINGOMYELINASE FAMILY MEMBER"/>
    <property type="match status" value="1"/>
</dbReference>
<evidence type="ECO:0000256" key="2">
    <source>
        <dbReference type="ARBA" id="ARBA00022801"/>
    </source>
</evidence>
<dbReference type="InterPro" id="IPR017766">
    <property type="entry name" value="Sphingomyelinase/PLipase_C"/>
</dbReference>
<evidence type="ECO:0000313" key="5">
    <source>
        <dbReference type="EMBL" id="KJZ04058.1"/>
    </source>
</evidence>
<dbReference type="EMBL" id="JXYA01000105">
    <property type="protein sequence ID" value="KJZ04058.1"/>
    <property type="molecule type" value="Genomic_DNA"/>
</dbReference>
<dbReference type="Proteomes" id="UP000033452">
    <property type="component" value="Unassembled WGS sequence"/>
</dbReference>
<dbReference type="AlphaFoldDB" id="A0A0F4Q8U6"/>
<proteinExistence type="predicted"/>
<name>A0A0F4Q8U6_9GAMM</name>
<dbReference type="PANTHER" id="PTHR16320:SF23">
    <property type="entry name" value="SPHINGOMYELINASE C 1"/>
    <property type="match status" value="1"/>
</dbReference>
<reference evidence="5 6" key="1">
    <citation type="journal article" date="2015" name="BMC Genomics">
        <title>Genome mining reveals unlocked bioactive potential of marine Gram-negative bacteria.</title>
        <authorList>
            <person name="Machado H."/>
            <person name="Sonnenschein E.C."/>
            <person name="Melchiorsen J."/>
            <person name="Gram L."/>
        </authorList>
    </citation>
    <scope>NUCLEOTIDE SEQUENCE [LARGE SCALE GENOMIC DNA]</scope>
    <source>
        <strain evidence="5 6">S2471</strain>
    </source>
</reference>
<dbReference type="Pfam" id="PF03372">
    <property type="entry name" value="Exo_endo_phos"/>
    <property type="match status" value="1"/>
</dbReference>
<feature type="domain" description="Endonuclease/exonuclease/phosphatase" evidence="4">
    <location>
        <begin position="45"/>
        <end position="283"/>
    </location>
</feature>
<evidence type="ECO:0000259" key="4">
    <source>
        <dbReference type="Pfam" id="PF03372"/>
    </source>
</evidence>
<organism evidence="5 6">
    <name type="scientific">Pseudoalteromonas rubra</name>
    <dbReference type="NCBI Taxonomy" id="43658"/>
    <lineage>
        <taxon>Bacteria</taxon>
        <taxon>Pseudomonadati</taxon>
        <taxon>Pseudomonadota</taxon>
        <taxon>Gammaproteobacteria</taxon>
        <taxon>Alteromonadales</taxon>
        <taxon>Pseudoalteromonadaceae</taxon>
        <taxon>Pseudoalteromonas</taxon>
    </lineage>
</organism>
<dbReference type="GO" id="GO:0004767">
    <property type="term" value="F:sphingomyelin phosphodiesterase activity"/>
    <property type="evidence" value="ECO:0007669"/>
    <property type="project" value="InterPro"/>
</dbReference>